<keyword evidence="3" id="KW-1185">Reference proteome</keyword>
<dbReference type="KEGG" id="tps:THAPSDRAFT_1676"/>
<dbReference type="RefSeq" id="XP_002286922.1">
    <property type="nucleotide sequence ID" value="XM_002286886.1"/>
</dbReference>
<sequence length="521" mass="57959">MAAPRDVAQDDPPTTTSTSVHATPPPTYIPTKVEDDALYATTGFRFFPALERGFPYPWCAKRFFGRNSRWVVCEKPPVLRGTTVPDGGAIPKTVELHGWQEATDLLYARKELERRTKDIEEREKSGRHFLPNVNLPAGISSTSSPQVLIAWWRTTSAAMALKKETEEMSIKRRKESWLEKSLVIHRHEQQPTEECEPVNDSLKLLNQDSKNIKTLDDSLIPPARVIAVVPPRKRVYKAPIVYDTLGNEKTKTEGSESNSIILGEDPDLDRMIASIVQECTGRDSNISFDESAIEALKECAKDMAAQGLGFSGIQSVERLKSTERVENAVHVTSADTFASTAQATHIDTKANTTTATADEEDDPHITKMIEDLIREMGDDYQFDDAAMLALKEAAKEIVTNDLDDDDNGDTVLGAICSPRKKAPKKESNGKTSRPNNNVKCDPRDISEDYNQFEKVPGIHIDPEYPYFPDDDEIGNINEMVDSLVQIVTSETGVAFEESAIIALRAAAKVEIYRSWSETPTD</sequence>
<gene>
    <name evidence="2" type="ORF">THAPSDRAFT_1676</name>
</gene>
<dbReference type="HOGENOM" id="CLU_523298_0_0_1"/>
<reference evidence="2 3" key="2">
    <citation type="journal article" date="2008" name="Nature">
        <title>The Phaeodactylum genome reveals the evolutionary history of diatom genomes.</title>
        <authorList>
            <person name="Bowler C."/>
            <person name="Allen A.E."/>
            <person name="Badger J.H."/>
            <person name="Grimwood J."/>
            <person name="Jabbari K."/>
            <person name="Kuo A."/>
            <person name="Maheswari U."/>
            <person name="Martens C."/>
            <person name="Maumus F."/>
            <person name="Otillar R.P."/>
            <person name="Rayko E."/>
            <person name="Salamov A."/>
            <person name="Vandepoele K."/>
            <person name="Beszteri B."/>
            <person name="Gruber A."/>
            <person name="Heijde M."/>
            <person name="Katinka M."/>
            <person name="Mock T."/>
            <person name="Valentin K."/>
            <person name="Verret F."/>
            <person name="Berges J.A."/>
            <person name="Brownlee C."/>
            <person name="Cadoret J.P."/>
            <person name="Chiovitti A."/>
            <person name="Choi C.J."/>
            <person name="Coesel S."/>
            <person name="De Martino A."/>
            <person name="Detter J.C."/>
            <person name="Durkin C."/>
            <person name="Falciatore A."/>
            <person name="Fournet J."/>
            <person name="Haruta M."/>
            <person name="Huysman M.J."/>
            <person name="Jenkins B.D."/>
            <person name="Jiroutova K."/>
            <person name="Jorgensen R.E."/>
            <person name="Joubert Y."/>
            <person name="Kaplan A."/>
            <person name="Kroger N."/>
            <person name="Kroth P.G."/>
            <person name="La Roche J."/>
            <person name="Lindquist E."/>
            <person name="Lommer M."/>
            <person name="Martin-Jezequel V."/>
            <person name="Lopez P.J."/>
            <person name="Lucas S."/>
            <person name="Mangogna M."/>
            <person name="McGinnis K."/>
            <person name="Medlin L.K."/>
            <person name="Montsant A."/>
            <person name="Oudot-Le Secq M.P."/>
            <person name="Napoli C."/>
            <person name="Obornik M."/>
            <person name="Parker M.S."/>
            <person name="Petit J.L."/>
            <person name="Porcel B.M."/>
            <person name="Poulsen N."/>
            <person name="Robison M."/>
            <person name="Rychlewski L."/>
            <person name="Rynearson T.A."/>
            <person name="Schmutz J."/>
            <person name="Shapiro H."/>
            <person name="Siaut M."/>
            <person name="Stanley M."/>
            <person name="Sussman M.R."/>
            <person name="Taylor A.R."/>
            <person name="Vardi A."/>
            <person name="von Dassow P."/>
            <person name="Vyverman W."/>
            <person name="Willis A."/>
            <person name="Wyrwicz L.S."/>
            <person name="Rokhsar D.S."/>
            <person name="Weissenbach J."/>
            <person name="Armbrust E.V."/>
            <person name="Green B.R."/>
            <person name="Van de Peer Y."/>
            <person name="Grigoriev I.V."/>
        </authorList>
    </citation>
    <scope>NUCLEOTIDE SEQUENCE [LARGE SCALE GENOMIC DNA]</scope>
    <source>
        <strain evidence="2 3">CCMP1335</strain>
    </source>
</reference>
<name>B8BRM1_THAPS</name>
<dbReference type="PaxDb" id="35128-Thaps1676"/>
<organism evidence="2 3">
    <name type="scientific">Thalassiosira pseudonana</name>
    <name type="common">Marine diatom</name>
    <name type="synonym">Cyclotella nana</name>
    <dbReference type="NCBI Taxonomy" id="35128"/>
    <lineage>
        <taxon>Eukaryota</taxon>
        <taxon>Sar</taxon>
        <taxon>Stramenopiles</taxon>
        <taxon>Ochrophyta</taxon>
        <taxon>Bacillariophyta</taxon>
        <taxon>Coscinodiscophyceae</taxon>
        <taxon>Thalassiosirophycidae</taxon>
        <taxon>Thalassiosirales</taxon>
        <taxon>Thalassiosiraceae</taxon>
        <taxon>Thalassiosira</taxon>
    </lineage>
</organism>
<dbReference type="AlphaFoldDB" id="B8BRM1"/>
<evidence type="ECO:0000256" key="1">
    <source>
        <dbReference type="SAM" id="MobiDB-lite"/>
    </source>
</evidence>
<dbReference type="Proteomes" id="UP000001449">
    <property type="component" value="Chromosome 1"/>
</dbReference>
<protein>
    <submittedName>
        <fullName evidence="2">Uncharacterized protein</fullName>
    </submittedName>
</protein>
<feature type="compositionally biased region" description="Polar residues" evidence="1">
    <location>
        <begin position="429"/>
        <end position="438"/>
    </location>
</feature>
<dbReference type="eggNOG" id="ENOG502QZJ8">
    <property type="taxonomic scope" value="Eukaryota"/>
</dbReference>
<evidence type="ECO:0000313" key="2">
    <source>
        <dbReference type="EMBL" id="EED96563.1"/>
    </source>
</evidence>
<dbReference type="InParanoid" id="B8BRM1"/>
<reference evidence="2 3" key="1">
    <citation type="journal article" date="2004" name="Science">
        <title>The genome of the diatom Thalassiosira pseudonana: ecology, evolution, and metabolism.</title>
        <authorList>
            <person name="Armbrust E.V."/>
            <person name="Berges J.A."/>
            <person name="Bowler C."/>
            <person name="Green B.R."/>
            <person name="Martinez D."/>
            <person name="Putnam N.H."/>
            <person name="Zhou S."/>
            <person name="Allen A.E."/>
            <person name="Apt K.E."/>
            <person name="Bechner M."/>
            <person name="Brzezinski M.A."/>
            <person name="Chaal B.K."/>
            <person name="Chiovitti A."/>
            <person name="Davis A.K."/>
            <person name="Demarest M.S."/>
            <person name="Detter J.C."/>
            <person name="Glavina T."/>
            <person name="Goodstein D."/>
            <person name="Hadi M.Z."/>
            <person name="Hellsten U."/>
            <person name="Hildebrand M."/>
            <person name="Jenkins B.D."/>
            <person name="Jurka J."/>
            <person name="Kapitonov V.V."/>
            <person name="Kroger N."/>
            <person name="Lau W.W."/>
            <person name="Lane T.W."/>
            <person name="Larimer F.W."/>
            <person name="Lippmeier J.C."/>
            <person name="Lucas S."/>
            <person name="Medina M."/>
            <person name="Montsant A."/>
            <person name="Obornik M."/>
            <person name="Parker M.S."/>
            <person name="Palenik B."/>
            <person name="Pazour G.J."/>
            <person name="Richardson P.M."/>
            <person name="Rynearson T.A."/>
            <person name="Saito M.A."/>
            <person name="Schwartz D.C."/>
            <person name="Thamatrakoln K."/>
            <person name="Valentin K."/>
            <person name="Vardi A."/>
            <person name="Wilkerson F.P."/>
            <person name="Rokhsar D.S."/>
        </authorList>
    </citation>
    <scope>NUCLEOTIDE SEQUENCE [LARGE SCALE GENOMIC DNA]</scope>
    <source>
        <strain evidence="2 3">CCMP1335</strain>
    </source>
</reference>
<dbReference type="EMBL" id="CM000638">
    <property type="protein sequence ID" value="EED96563.1"/>
    <property type="molecule type" value="Genomic_DNA"/>
</dbReference>
<feature type="region of interest" description="Disordered" evidence="1">
    <location>
        <begin position="1"/>
        <end position="27"/>
    </location>
</feature>
<accession>B8BRM1</accession>
<dbReference type="GeneID" id="7445017"/>
<proteinExistence type="predicted"/>
<feature type="region of interest" description="Disordered" evidence="1">
    <location>
        <begin position="413"/>
        <end position="444"/>
    </location>
</feature>
<feature type="compositionally biased region" description="Polar residues" evidence="1">
    <location>
        <begin position="12"/>
        <end position="21"/>
    </location>
</feature>
<evidence type="ECO:0000313" key="3">
    <source>
        <dbReference type="Proteomes" id="UP000001449"/>
    </source>
</evidence>